<dbReference type="Proteomes" id="UP000008177">
    <property type="component" value="Unplaced contigs"/>
</dbReference>
<dbReference type="AlphaFoldDB" id="G2YVE1"/>
<evidence type="ECO:0000313" key="2">
    <source>
        <dbReference type="Proteomes" id="UP000008177"/>
    </source>
</evidence>
<dbReference type="EMBL" id="FQ790355">
    <property type="protein sequence ID" value="CCD55589.1"/>
    <property type="molecule type" value="Genomic_DNA"/>
</dbReference>
<organism evidence="1 2">
    <name type="scientific">Botryotinia fuckeliana (strain T4)</name>
    <name type="common">Noble rot fungus</name>
    <name type="synonym">Botrytis cinerea</name>
    <dbReference type="NCBI Taxonomy" id="999810"/>
    <lineage>
        <taxon>Eukaryota</taxon>
        <taxon>Fungi</taxon>
        <taxon>Dikarya</taxon>
        <taxon>Ascomycota</taxon>
        <taxon>Pezizomycotina</taxon>
        <taxon>Leotiomycetes</taxon>
        <taxon>Helotiales</taxon>
        <taxon>Sclerotiniaceae</taxon>
        <taxon>Botrytis</taxon>
    </lineage>
</organism>
<evidence type="ECO:0000313" key="1">
    <source>
        <dbReference type="EMBL" id="CCD55589.1"/>
    </source>
</evidence>
<protein>
    <submittedName>
        <fullName evidence="1">Uncharacterized protein</fullName>
    </submittedName>
</protein>
<proteinExistence type="predicted"/>
<dbReference type="InParanoid" id="G2YVE1"/>
<accession>G2YVE1</accession>
<sequence>MCYVRRLRVFATKNDYQRDEESTKTSPRTPHARVVLHYRLNHTAHNGQMPDTEYFVRCWL</sequence>
<dbReference type="HOGENOM" id="CLU_2941488_0_0_1"/>
<gene>
    <name evidence="1" type="ORF">BofuT4_P155800.1</name>
</gene>
<name>G2YVE1_BOTF4</name>
<reference evidence="2" key="1">
    <citation type="journal article" date="2011" name="PLoS Genet.">
        <title>Genomic analysis of the necrotrophic fungal pathogens Sclerotinia sclerotiorum and Botrytis cinerea.</title>
        <authorList>
            <person name="Amselem J."/>
            <person name="Cuomo C.A."/>
            <person name="van Kan J.A."/>
            <person name="Viaud M."/>
            <person name="Benito E.P."/>
            <person name="Couloux A."/>
            <person name="Coutinho P.M."/>
            <person name="de Vries R.P."/>
            <person name="Dyer P.S."/>
            <person name="Fillinger S."/>
            <person name="Fournier E."/>
            <person name="Gout L."/>
            <person name="Hahn M."/>
            <person name="Kohn L."/>
            <person name="Lapalu N."/>
            <person name="Plummer K.M."/>
            <person name="Pradier J.M."/>
            <person name="Quevillon E."/>
            <person name="Sharon A."/>
            <person name="Simon A."/>
            <person name="ten Have A."/>
            <person name="Tudzynski B."/>
            <person name="Tudzynski P."/>
            <person name="Wincker P."/>
            <person name="Andrew M."/>
            <person name="Anthouard V."/>
            <person name="Beever R.E."/>
            <person name="Beffa R."/>
            <person name="Benoit I."/>
            <person name="Bouzid O."/>
            <person name="Brault B."/>
            <person name="Chen Z."/>
            <person name="Choquer M."/>
            <person name="Collemare J."/>
            <person name="Cotton P."/>
            <person name="Danchin E.G."/>
            <person name="Da Silva C."/>
            <person name="Gautier A."/>
            <person name="Giraud C."/>
            <person name="Giraud T."/>
            <person name="Gonzalez C."/>
            <person name="Grossetete S."/>
            <person name="Guldener U."/>
            <person name="Henrissat B."/>
            <person name="Howlett B.J."/>
            <person name="Kodira C."/>
            <person name="Kretschmer M."/>
            <person name="Lappartient A."/>
            <person name="Leroch M."/>
            <person name="Levis C."/>
            <person name="Mauceli E."/>
            <person name="Neuveglise C."/>
            <person name="Oeser B."/>
            <person name="Pearson M."/>
            <person name="Poulain J."/>
            <person name="Poussereau N."/>
            <person name="Quesneville H."/>
            <person name="Rascle C."/>
            <person name="Schumacher J."/>
            <person name="Segurens B."/>
            <person name="Sexton A."/>
            <person name="Silva E."/>
            <person name="Sirven C."/>
            <person name="Soanes D.M."/>
            <person name="Talbot N.J."/>
            <person name="Templeton M."/>
            <person name="Yandava C."/>
            <person name="Yarden O."/>
            <person name="Zeng Q."/>
            <person name="Rollins J.A."/>
            <person name="Lebrun M.H."/>
            <person name="Dickman M."/>
        </authorList>
    </citation>
    <scope>NUCLEOTIDE SEQUENCE [LARGE SCALE GENOMIC DNA]</scope>
    <source>
        <strain evidence="2">T4</strain>
    </source>
</reference>